<accession>A0A3D8J0X3</accession>
<sequence>MHRELKTIAKIVATLRRQGRLLQKISGVNDIYEFFQECPKRTSFDFLSFYVLNYIYQYIVKDEVAKRKTSARVFEDLIAILFGGVITDELQRKNEPDTVPILLEKHSQKLSGNKREKADVSFDNFSISIKTLMLDNSEINLGSFERKILFEGFGVDEYLKERKATNGDGIGLGSKAQIRKLLHCIQEKGEYDQFARRFVVMFEYVFSDDLIIAIKEPNKMSLYFVESVEFINLIKNKISNIDDFLEIVNRWEGNSIRVDRRKLLEECSKRVVLDLNKIQELSSLMEEFDSMLHYYYFEYTEAKLDHNRSQQFYINKRLCEHLEWIMGRISYTFS</sequence>
<dbReference type="EMBL" id="NXLV01000006">
    <property type="protein sequence ID" value="RDU70825.1"/>
    <property type="molecule type" value="Genomic_DNA"/>
</dbReference>
<evidence type="ECO:0000313" key="2">
    <source>
        <dbReference type="Proteomes" id="UP000257045"/>
    </source>
</evidence>
<dbReference type="OrthoDB" id="5323747at2"/>
<dbReference type="Proteomes" id="UP000257045">
    <property type="component" value="Unassembled WGS sequence"/>
</dbReference>
<reference evidence="1 2" key="1">
    <citation type="submission" date="2018-04" db="EMBL/GenBank/DDBJ databases">
        <title>Novel Campyloabacter and Helicobacter Species and Strains.</title>
        <authorList>
            <person name="Mannion A.J."/>
            <person name="Shen Z."/>
            <person name="Fox J.G."/>
        </authorList>
    </citation>
    <scope>NUCLEOTIDE SEQUENCE [LARGE SCALE GENOMIC DNA]</scope>
    <source>
        <strain evidence="1 2">MIT 04-9366</strain>
    </source>
</reference>
<protein>
    <submittedName>
        <fullName evidence="1">Uncharacterized protein</fullName>
    </submittedName>
</protein>
<comment type="caution">
    <text evidence="1">The sequence shown here is derived from an EMBL/GenBank/DDBJ whole genome shotgun (WGS) entry which is preliminary data.</text>
</comment>
<name>A0A3D8J0X3_9HELI</name>
<organism evidence="1 2">
    <name type="scientific">Helicobacter brantae</name>
    <dbReference type="NCBI Taxonomy" id="375927"/>
    <lineage>
        <taxon>Bacteria</taxon>
        <taxon>Pseudomonadati</taxon>
        <taxon>Campylobacterota</taxon>
        <taxon>Epsilonproteobacteria</taxon>
        <taxon>Campylobacterales</taxon>
        <taxon>Helicobacteraceae</taxon>
        <taxon>Helicobacter</taxon>
    </lineage>
</organism>
<keyword evidence="2" id="KW-1185">Reference proteome</keyword>
<dbReference type="RefSeq" id="WP_115569570.1">
    <property type="nucleotide sequence ID" value="NZ_NXLV01000006.1"/>
</dbReference>
<dbReference type="AlphaFoldDB" id="A0A3D8J0X3"/>
<evidence type="ECO:0000313" key="1">
    <source>
        <dbReference type="EMBL" id="RDU70825.1"/>
    </source>
</evidence>
<proteinExistence type="predicted"/>
<gene>
    <name evidence="1" type="ORF">CQA58_04700</name>
</gene>